<dbReference type="InterPro" id="IPR008271">
    <property type="entry name" value="Ser/Thr_kinase_AS"/>
</dbReference>
<feature type="binding site" evidence="20">
    <location>
        <position position="53"/>
    </location>
    <ligand>
        <name>ATP</name>
        <dbReference type="ChEBI" id="CHEBI:30616"/>
    </ligand>
</feature>
<dbReference type="FunFam" id="3.30.200.20:FF:000399">
    <property type="entry name" value="Serine/threonine-protein kinase atg1"/>
    <property type="match status" value="1"/>
</dbReference>
<evidence type="ECO:0000256" key="4">
    <source>
        <dbReference type="ARBA" id="ARBA00012513"/>
    </source>
</evidence>
<evidence type="ECO:0000256" key="12">
    <source>
        <dbReference type="ARBA" id="ARBA00022777"/>
    </source>
</evidence>
<evidence type="ECO:0000256" key="2">
    <source>
        <dbReference type="ARBA" id="ARBA00004623"/>
    </source>
</evidence>
<dbReference type="EC" id="2.7.11.1" evidence="4"/>
<evidence type="ECO:0000256" key="16">
    <source>
        <dbReference type="ARBA" id="ARBA00023136"/>
    </source>
</evidence>
<feature type="compositionally biased region" description="Low complexity" evidence="21">
    <location>
        <begin position="960"/>
        <end position="971"/>
    </location>
</feature>
<dbReference type="Gene3D" id="3.30.200.20">
    <property type="entry name" value="Phosphorylase Kinase, domain 1"/>
    <property type="match status" value="1"/>
</dbReference>
<dbReference type="AlphaFoldDB" id="A0A319D6S0"/>
<dbReference type="PANTHER" id="PTHR24348">
    <property type="entry name" value="SERINE/THREONINE-PROTEIN KINASE UNC-51-RELATED"/>
    <property type="match status" value="1"/>
</dbReference>
<feature type="compositionally biased region" description="Basic and acidic residues" evidence="21">
    <location>
        <begin position="372"/>
        <end position="387"/>
    </location>
</feature>
<evidence type="ECO:0000256" key="1">
    <source>
        <dbReference type="ARBA" id="ARBA00004496"/>
    </source>
</evidence>
<accession>A0A319D6S0</accession>
<dbReference type="GO" id="GO:0015031">
    <property type="term" value="P:protein transport"/>
    <property type="evidence" value="ECO:0007669"/>
    <property type="project" value="UniProtKB-KW"/>
</dbReference>
<dbReference type="VEuPathDB" id="FungiDB:BO71DRAFT_456156"/>
<keyword evidence="14" id="KW-0653">Protein transport</keyword>
<organism evidence="23 24">
    <name type="scientific">Aspergillus ellipticus CBS 707.79</name>
    <dbReference type="NCBI Taxonomy" id="1448320"/>
    <lineage>
        <taxon>Eukaryota</taxon>
        <taxon>Fungi</taxon>
        <taxon>Dikarya</taxon>
        <taxon>Ascomycota</taxon>
        <taxon>Pezizomycotina</taxon>
        <taxon>Eurotiomycetes</taxon>
        <taxon>Eurotiomycetidae</taxon>
        <taxon>Eurotiales</taxon>
        <taxon>Aspergillaceae</taxon>
        <taxon>Aspergillus</taxon>
        <taxon>Aspergillus subgen. Circumdati</taxon>
    </lineage>
</organism>
<keyword evidence="15" id="KW-0072">Autophagy</keyword>
<evidence type="ECO:0000256" key="14">
    <source>
        <dbReference type="ARBA" id="ARBA00022927"/>
    </source>
</evidence>
<dbReference type="PROSITE" id="PS00107">
    <property type="entry name" value="PROTEIN_KINASE_ATP"/>
    <property type="match status" value="1"/>
</dbReference>
<feature type="region of interest" description="Disordered" evidence="21">
    <location>
        <begin position="688"/>
        <end position="709"/>
    </location>
</feature>
<evidence type="ECO:0000256" key="11">
    <source>
        <dbReference type="ARBA" id="ARBA00022741"/>
    </source>
</evidence>
<dbReference type="InterPro" id="IPR011009">
    <property type="entry name" value="Kinase-like_dom_sf"/>
</dbReference>
<comment type="catalytic activity">
    <reaction evidence="19">
        <text>L-seryl-[protein] + ATP = O-phospho-L-seryl-[protein] + ADP + H(+)</text>
        <dbReference type="Rhea" id="RHEA:17989"/>
        <dbReference type="Rhea" id="RHEA-COMP:9863"/>
        <dbReference type="Rhea" id="RHEA-COMP:11604"/>
        <dbReference type="ChEBI" id="CHEBI:15378"/>
        <dbReference type="ChEBI" id="CHEBI:29999"/>
        <dbReference type="ChEBI" id="CHEBI:30616"/>
        <dbReference type="ChEBI" id="CHEBI:83421"/>
        <dbReference type="ChEBI" id="CHEBI:456216"/>
        <dbReference type="EC" id="2.7.11.1"/>
    </reaction>
</comment>
<dbReference type="GO" id="GO:0000045">
    <property type="term" value="P:autophagosome assembly"/>
    <property type="evidence" value="ECO:0007669"/>
    <property type="project" value="TreeGrafter"/>
</dbReference>
<dbReference type="GO" id="GO:0005524">
    <property type="term" value="F:ATP binding"/>
    <property type="evidence" value="ECO:0007669"/>
    <property type="project" value="UniProtKB-UniRule"/>
</dbReference>
<evidence type="ECO:0000256" key="15">
    <source>
        <dbReference type="ARBA" id="ARBA00023006"/>
    </source>
</evidence>
<evidence type="ECO:0000256" key="6">
    <source>
        <dbReference type="ARBA" id="ARBA00019599"/>
    </source>
</evidence>
<evidence type="ECO:0000256" key="10">
    <source>
        <dbReference type="ARBA" id="ARBA00022679"/>
    </source>
</evidence>
<feature type="compositionally biased region" description="Basic and acidic residues" evidence="21">
    <location>
        <begin position="478"/>
        <end position="487"/>
    </location>
</feature>
<feature type="region of interest" description="Disordered" evidence="21">
    <location>
        <begin position="334"/>
        <end position="487"/>
    </location>
</feature>
<feature type="region of interest" description="Disordered" evidence="21">
    <location>
        <begin position="804"/>
        <end position="830"/>
    </location>
</feature>
<reference evidence="23 24" key="1">
    <citation type="submission" date="2018-02" db="EMBL/GenBank/DDBJ databases">
        <title>The genomes of Aspergillus section Nigri reveals drivers in fungal speciation.</title>
        <authorList>
            <consortium name="DOE Joint Genome Institute"/>
            <person name="Vesth T.C."/>
            <person name="Nybo J."/>
            <person name="Theobald S."/>
            <person name="Brandl J."/>
            <person name="Frisvad J.C."/>
            <person name="Nielsen K.F."/>
            <person name="Lyhne E.K."/>
            <person name="Kogle M.E."/>
            <person name="Kuo A."/>
            <person name="Riley R."/>
            <person name="Clum A."/>
            <person name="Nolan M."/>
            <person name="Lipzen A."/>
            <person name="Salamov A."/>
            <person name="Henrissat B."/>
            <person name="Wiebenga A."/>
            <person name="De vries R.P."/>
            <person name="Grigoriev I.V."/>
            <person name="Mortensen U.H."/>
            <person name="Andersen M.R."/>
            <person name="Baker S.E."/>
        </authorList>
    </citation>
    <scope>NUCLEOTIDE SEQUENCE [LARGE SCALE GENOMIC DNA]</scope>
    <source>
        <strain evidence="23 24">CBS 707.79</strain>
    </source>
</reference>
<dbReference type="EMBL" id="KZ825905">
    <property type="protein sequence ID" value="PYH92869.1"/>
    <property type="molecule type" value="Genomic_DNA"/>
</dbReference>
<sequence length="986" mass="107417">MAAATHHSRRTREASQSEMPIGHYTRLDEIGRGSFATVYQGVHTRTRTYVAIKSVNMSKLNRKLKENLSSEIHILKGLYHPHIVALIDCHETTSHIHLVMEYCALGDLSLFIKRRDTLADHRYTKEMMSKYPNPRGGALNEVVVRHFLKQLSSALKFLRDRNLIHRDIKPQNLLLCPSPSSYQSGMAQVVPFKGSEDSFSPTTGLESLPMLKIADFGFARSLPATSLAETLCGSPLYMAPEILRYEKYDAKADLWSVGTVLYEMVVGKPPFRATNHVELLRKIEKGEDRIKFPEENPASDDVKALIRALLKRNPVERMNFSDFFESGIITEPIPGIIADDAPSRRRPSPIQVATEPTSRPNSRTGVSTPTSARREKETTSTGAREEPLTYPVAQRIATQSPRPETPPTPMRRTGSADRPLSTPKEPTAPTTYPPRPGPVSHATAPARQELVERGSTPSATERQRSRTASSGVPQAEKPTSKDESERAAQEIAFERDYVLVEKRAVEVNAFADEMQYNPRLQGGYPRNGPAGAVSRRPTSQGTPPAVGTSPQASPGKAMQIVSGRSRTDSAHARQNSYERRYGQSPTSATSAISKALNMASGRLFGMGFSPPMTITKGGRSPPLAYNPFPAYPSAQASLIVLGDGAKPTPSLDEDSKTVHDLEECATRSDVVYGFAEVKYKQLIPLAPSVQTDPPGKPIPTGEPDSDATDEGLTVDAVVTLSEEALVLYVKALSLLAKSMDIAGVWWSRKNRGEAFGEMAISKADAASTLAGNRINNVVQWVRNRFNEVLEKAEFVRLKLVEGQKRLPPDHPNHPNHPSNHSIGSSVGSGSSGDVVVSSGVSANKLMYDRALEMSRAAAINELTGEDLAGCEIAYVTAIRMLEAVLEDEEVSRPGHGGGTDKGGARKDQDKIMLDGVQAEDRQVVMKRHQTLTLPAVVASIRNRLGSLRKKLALISKRHTPPSSGPGKMPPSNLVPASPAIGATPPR</sequence>
<evidence type="ECO:0000313" key="23">
    <source>
        <dbReference type="EMBL" id="PYH92869.1"/>
    </source>
</evidence>
<keyword evidence="12 23" id="KW-0418">Kinase</keyword>
<comment type="subcellular location">
    <subcellularLocation>
        <location evidence="1">Cytoplasm</location>
    </subcellularLocation>
    <subcellularLocation>
        <location evidence="2">Preautophagosomal structure membrane</location>
        <topology evidence="2">Peripheral membrane protein</topology>
    </subcellularLocation>
</comment>
<dbReference type="Proteomes" id="UP000247810">
    <property type="component" value="Unassembled WGS sequence"/>
</dbReference>
<protein>
    <recommendedName>
        <fullName evidence="5">Serine/threonine-protein kinase ATG1</fullName>
        <ecNumber evidence="4">2.7.11.1</ecNumber>
    </recommendedName>
    <alternativeName>
        <fullName evidence="17">Autophagy-related protein 1</fullName>
    </alternativeName>
    <alternativeName>
        <fullName evidence="6">Serine/threonine-protein kinase atg1</fullName>
    </alternativeName>
</protein>
<keyword evidence="16" id="KW-0472">Membrane</keyword>
<feature type="region of interest" description="Disordered" evidence="21">
    <location>
        <begin position="517"/>
        <end position="588"/>
    </location>
</feature>
<dbReference type="InterPro" id="IPR048941">
    <property type="entry name" value="ATG1-like_MIT2"/>
</dbReference>
<dbReference type="InterPro" id="IPR045269">
    <property type="entry name" value="Atg1-like"/>
</dbReference>
<dbReference type="GO" id="GO:0034727">
    <property type="term" value="P:piecemeal microautophagy of the nucleus"/>
    <property type="evidence" value="ECO:0007669"/>
    <property type="project" value="TreeGrafter"/>
</dbReference>
<dbReference type="OrthoDB" id="346907at2759"/>
<keyword evidence="10" id="KW-0808">Transferase</keyword>
<evidence type="ECO:0000256" key="7">
    <source>
        <dbReference type="ARBA" id="ARBA00022448"/>
    </source>
</evidence>
<keyword evidence="11 20" id="KW-0547">Nucleotide-binding</keyword>
<evidence type="ECO:0000256" key="13">
    <source>
        <dbReference type="ARBA" id="ARBA00022840"/>
    </source>
</evidence>
<dbReference type="InterPro" id="IPR000719">
    <property type="entry name" value="Prot_kinase_dom"/>
</dbReference>
<feature type="compositionally biased region" description="Polar residues" evidence="21">
    <location>
        <begin position="354"/>
        <end position="371"/>
    </location>
</feature>
<name>A0A319D6S0_9EURO</name>
<feature type="region of interest" description="Disordered" evidence="21">
    <location>
        <begin position="954"/>
        <end position="986"/>
    </location>
</feature>
<dbReference type="InterPro" id="IPR017441">
    <property type="entry name" value="Protein_kinase_ATP_BS"/>
</dbReference>
<keyword evidence="8" id="KW-0963">Cytoplasm</keyword>
<evidence type="ECO:0000256" key="9">
    <source>
        <dbReference type="ARBA" id="ARBA00022527"/>
    </source>
</evidence>
<feature type="domain" description="Protein kinase" evidence="22">
    <location>
        <begin position="24"/>
        <end position="329"/>
    </location>
</feature>
<gene>
    <name evidence="23" type="ORF">BO71DRAFT_456156</name>
</gene>
<dbReference type="PANTHER" id="PTHR24348:SF22">
    <property type="entry name" value="NON-SPECIFIC SERINE_THREONINE PROTEIN KINASE"/>
    <property type="match status" value="1"/>
</dbReference>
<feature type="compositionally biased region" description="Low complexity" evidence="21">
    <location>
        <begin position="815"/>
        <end position="830"/>
    </location>
</feature>
<evidence type="ECO:0000256" key="8">
    <source>
        <dbReference type="ARBA" id="ARBA00022490"/>
    </source>
</evidence>
<dbReference type="SUPFAM" id="SSF56112">
    <property type="entry name" value="Protein kinase-like (PK-like)"/>
    <property type="match status" value="1"/>
</dbReference>
<keyword evidence="24" id="KW-1185">Reference proteome</keyword>
<feature type="compositionally biased region" description="Polar residues" evidence="21">
    <location>
        <begin position="536"/>
        <end position="552"/>
    </location>
</feature>
<dbReference type="GO" id="GO:0000422">
    <property type="term" value="P:autophagy of mitochondrion"/>
    <property type="evidence" value="ECO:0007669"/>
    <property type="project" value="TreeGrafter"/>
</dbReference>
<proteinExistence type="predicted"/>
<dbReference type="SMART" id="SM00220">
    <property type="entry name" value="S_TKc"/>
    <property type="match status" value="1"/>
</dbReference>
<dbReference type="GO" id="GO:0004674">
    <property type="term" value="F:protein serine/threonine kinase activity"/>
    <property type="evidence" value="ECO:0007669"/>
    <property type="project" value="UniProtKB-KW"/>
</dbReference>
<dbReference type="FunFam" id="1.10.510.10:FF:000817">
    <property type="entry name" value="Serine/threonine-protein kinase ATG1"/>
    <property type="match status" value="1"/>
</dbReference>
<keyword evidence="9 23" id="KW-0723">Serine/threonine-protein kinase</keyword>
<keyword evidence="13 20" id="KW-0067">ATP-binding</keyword>
<keyword evidence="7" id="KW-0813">Transport</keyword>
<dbReference type="Gene3D" id="1.10.510.10">
    <property type="entry name" value="Transferase(Phosphotransferase) domain 1"/>
    <property type="match status" value="1"/>
</dbReference>
<dbReference type="InterPro" id="IPR022708">
    <property type="entry name" value="Atg1-like_tMIT"/>
</dbReference>
<evidence type="ECO:0000256" key="19">
    <source>
        <dbReference type="ARBA" id="ARBA00048679"/>
    </source>
</evidence>
<dbReference type="PROSITE" id="PS50011">
    <property type="entry name" value="PROTEIN_KINASE_DOM"/>
    <property type="match status" value="1"/>
</dbReference>
<dbReference type="STRING" id="1448320.A0A319D6S0"/>
<dbReference type="PROSITE" id="PS00108">
    <property type="entry name" value="PROTEIN_KINASE_ST"/>
    <property type="match status" value="1"/>
</dbReference>
<dbReference type="GO" id="GO:0010506">
    <property type="term" value="P:regulation of autophagy"/>
    <property type="evidence" value="ECO:0007669"/>
    <property type="project" value="InterPro"/>
</dbReference>
<dbReference type="GO" id="GO:0034045">
    <property type="term" value="C:phagophore assembly site membrane"/>
    <property type="evidence" value="ECO:0007669"/>
    <property type="project" value="UniProtKB-SubCell"/>
</dbReference>
<evidence type="ECO:0000313" key="24">
    <source>
        <dbReference type="Proteomes" id="UP000247810"/>
    </source>
</evidence>
<dbReference type="Pfam" id="PF21127">
    <property type="entry name" value="ATG1-like_MIT2"/>
    <property type="match status" value="1"/>
</dbReference>
<dbReference type="GO" id="GO:0061709">
    <property type="term" value="P:reticulophagy"/>
    <property type="evidence" value="ECO:0007669"/>
    <property type="project" value="TreeGrafter"/>
</dbReference>
<dbReference type="GO" id="GO:0005829">
    <property type="term" value="C:cytosol"/>
    <property type="evidence" value="ECO:0007669"/>
    <property type="project" value="TreeGrafter"/>
</dbReference>
<dbReference type="GO" id="GO:0042594">
    <property type="term" value="P:response to starvation"/>
    <property type="evidence" value="ECO:0007669"/>
    <property type="project" value="TreeGrafter"/>
</dbReference>
<feature type="compositionally biased region" description="Polar residues" evidence="21">
    <location>
        <begin position="455"/>
        <end position="472"/>
    </location>
</feature>
<evidence type="ECO:0000256" key="20">
    <source>
        <dbReference type="PROSITE-ProRule" id="PRU10141"/>
    </source>
</evidence>
<dbReference type="GO" id="GO:0005776">
    <property type="term" value="C:autophagosome"/>
    <property type="evidence" value="ECO:0007669"/>
    <property type="project" value="TreeGrafter"/>
</dbReference>
<comment type="catalytic activity">
    <reaction evidence="18">
        <text>L-threonyl-[protein] + ATP = O-phospho-L-threonyl-[protein] + ADP + H(+)</text>
        <dbReference type="Rhea" id="RHEA:46608"/>
        <dbReference type="Rhea" id="RHEA-COMP:11060"/>
        <dbReference type="Rhea" id="RHEA-COMP:11605"/>
        <dbReference type="ChEBI" id="CHEBI:15378"/>
        <dbReference type="ChEBI" id="CHEBI:30013"/>
        <dbReference type="ChEBI" id="CHEBI:30616"/>
        <dbReference type="ChEBI" id="CHEBI:61977"/>
        <dbReference type="ChEBI" id="CHEBI:456216"/>
        <dbReference type="EC" id="2.7.11.1"/>
    </reaction>
</comment>
<evidence type="ECO:0000256" key="17">
    <source>
        <dbReference type="ARBA" id="ARBA00030237"/>
    </source>
</evidence>
<evidence type="ECO:0000256" key="21">
    <source>
        <dbReference type="SAM" id="MobiDB-lite"/>
    </source>
</evidence>
<comment type="subunit">
    <text evidence="3">Homodimer. Forms a ternary complex with ATG13 and ATG17.</text>
</comment>
<dbReference type="CDD" id="cd14009">
    <property type="entry name" value="STKc_ATG1_ULK_like"/>
    <property type="match status" value="1"/>
</dbReference>
<dbReference type="Pfam" id="PF00069">
    <property type="entry name" value="Pkinase"/>
    <property type="match status" value="1"/>
</dbReference>
<feature type="compositionally biased region" description="Basic and acidic residues" evidence="21">
    <location>
        <begin position="565"/>
        <end position="581"/>
    </location>
</feature>
<evidence type="ECO:0000256" key="3">
    <source>
        <dbReference type="ARBA" id="ARBA00011138"/>
    </source>
</evidence>
<evidence type="ECO:0000256" key="5">
    <source>
        <dbReference type="ARBA" id="ARBA00018572"/>
    </source>
</evidence>
<dbReference type="Pfam" id="PF12063">
    <property type="entry name" value="ATG1-like_MIT1"/>
    <property type="match status" value="1"/>
</dbReference>
<evidence type="ECO:0000259" key="22">
    <source>
        <dbReference type="PROSITE" id="PS50011"/>
    </source>
</evidence>
<evidence type="ECO:0000256" key="18">
    <source>
        <dbReference type="ARBA" id="ARBA00047899"/>
    </source>
</evidence>